<dbReference type="EMBL" id="BJLH01000003">
    <property type="protein sequence ID" value="GEA59723.1"/>
    <property type="molecule type" value="Genomic_DNA"/>
</dbReference>
<accession>A0A4Y3IJP4</accession>
<gene>
    <name evidence="1" type="ORF">VCO01S_09160</name>
</gene>
<name>A0A4Y3IJP4_9VIBR</name>
<dbReference type="AlphaFoldDB" id="A0A4Y3IJP4"/>
<comment type="caution">
    <text evidence="1">The sequence shown here is derived from an EMBL/GenBank/DDBJ whole genome shotgun (WGS) entry which is preliminary data.</text>
</comment>
<evidence type="ECO:0000313" key="2">
    <source>
        <dbReference type="Proteomes" id="UP000318242"/>
    </source>
</evidence>
<reference evidence="1 2" key="1">
    <citation type="submission" date="2019-06" db="EMBL/GenBank/DDBJ databases">
        <title>Whole genome shotgun sequence of Vibrio comitans NBRC 102076.</title>
        <authorList>
            <person name="Hosoyama A."/>
            <person name="Uohara A."/>
            <person name="Ohji S."/>
            <person name="Ichikawa N."/>
        </authorList>
    </citation>
    <scope>NUCLEOTIDE SEQUENCE [LARGE SCALE GENOMIC DNA]</scope>
    <source>
        <strain evidence="1 2">NBRC 102076</strain>
    </source>
</reference>
<dbReference type="Proteomes" id="UP000318242">
    <property type="component" value="Unassembled WGS sequence"/>
</dbReference>
<protein>
    <submittedName>
        <fullName evidence="1">Uncharacterized protein</fullName>
    </submittedName>
</protein>
<proteinExistence type="predicted"/>
<organism evidence="1 2">
    <name type="scientific">Vibrio comitans NBRC 102076</name>
    <dbReference type="NCBI Taxonomy" id="1219078"/>
    <lineage>
        <taxon>Bacteria</taxon>
        <taxon>Pseudomonadati</taxon>
        <taxon>Pseudomonadota</taxon>
        <taxon>Gammaproteobacteria</taxon>
        <taxon>Vibrionales</taxon>
        <taxon>Vibrionaceae</taxon>
        <taxon>Vibrio</taxon>
    </lineage>
</organism>
<evidence type="ECO:0000313" key="1">
    <source>
        <dbReference type="EMBL" id="GEA59723.1"/>
    </source>
</evidence>
<keyword evidence="2" id="KW-1185">Reference proteome</keyword>
<sequence length="192" mass="21485">MTTKWIVNLYSLELAPLSMNIRLSKNKVKTMNKLTVNTATHHPLEQIDRCLETTGDSFSDRLLKLSAIAASLASSNLELTRELIAQFRENFDLSMALLALTRMGTDQSVNLSNSTLDDIGLSPLTNFQVDDIGIYHMLCAVISHINGDYSCMEYHLSQAKIDDEIKIRSLVLATNIFSLTEDTATNSRKRND</sequence>